<comment type="caution">
    <text evidence="2">The sequence shown here is derived from an EMBL/GenBank/DDBJ whole genome shotgun (WGS) entry which is preliminary data.</text>
</comment>
<evidence type="ECO:0000256" key="1">
    <source>
        <dbReference type="SAM" id="MobiDB-lite"/>
    </source>
</evidence>
<organism evidence="2 3">
    <name type="scientific">Microbispora catharanthi</name>
    <dbReference type="NCBI Taxonomy" id="1712871"/>
    <lineage>
        <taxon>Bacteria</taxon>
        <taxon>Bacillati</taxon>
        <taxon>Actinomycetota</taxon>
        <taxon>Actinomycetes</taxon>
        <taxon>Streptosporangiales</taxon>
        <taxon>Streptosporangiaceae</taxon>
        <taxon>Microbispora</taxon>
    </lineage>
</organism>
<proteinExistence type="predicted"/>
<dbReference type="EMBL" id="VDMA02000007">
    <property type="protein sequence ID" value="KAB8184437.1"/>
    <property type="molecule type" value="Genomic_DNA"/>
</dbReference>
<reference evidence="2 3" key="1">
    <citation type="submission" date="2019-10" db="EMBL/GenBank/DDBJ databases">
        <title>Nonomuraea sp. nov., isolated from Phyllanthus amarus.</title>
        <authorList>
            <person name="Klykleung N."/>
            <person name="Tanasupawat S."/>
        </authorList>
    </citation>
    <scope>NUCLEOTIDE SEQUENCE [LARGE SCALE GENOMIC DNA]</scope>
    <source>
        <strain evidence="2 3">CR1-09</strain>
    </source>
</reference>
<gene>
    <name evidence="2" type="ORF">FH610_015070</name>
</gene>
<evidence type="ECO:0000313" key="2">
    <source>
        <dbReference type="EMBL" id="KAB8184437.1"/>
    </source>
</evidence>
<accession>A0A5N6BVG0</accession>
<sequence length="89" mass="8911">MAANAITPAAFGHAPLRRGASAGVPLPRRRGDRDAPGAFGGSGPGDGPEISGPLARRRGGREPRRSGGVPSASAALFAALFRVVSHVST</sequence>
<dbReference type="AlphaFoldDB" id="A0A5N6BVG0"/>
<keyword evidence="3" id="KW-1185">Reference proteome</keyword>
<evidence type="ECO:0000313" key="3">
    <source>
        <dbReference type="Proteomes" id="UP000313066"/>
    </source>
</evidence>
<dbReference type="RefSeq" id="WP_139575056.1">
    <property type="nucleotide sequence ID" value="NZ_VDMA02000007.1"/>
</dbReference>
<dbReference type="Proteomes" id="UP000313066">
    <property type="component" value="Unassembled WGS sequence"/>
</dbReference>
<feature type="region of interest" description="Disordered" evidence="1">
    <location>
        <begin position="1"/>
        <end position="71"/>
    </location>
</feature>
<name>A0A5N6BVG0_9ACTN</name>
<protein>
    <submittedName>
        <fullName evidence="2">Uncharacterized protein</fullName>
    </submittedName>
</protein>